<keyword evidence="3" id="KW-1185">Reference proteome</keyword>
<protein>
    <submittedName>
        <fullName evidence="2">RNA 3'-terminal phosphate cyclase</fullName>
    </submittedName>
</protein>
<organism evidence="2 3">
    <name type="scientific">Sphingomonas floccifaciens</name>
    <dbReference type="NCBI Taxonomy" id="1844115"/>
    <lineage>
        <taxon>Bacteria</taxon>
        <taxon>Pseudomonadati</taxon>
        <taxon>Pseudomonadota</taxon>
        <taxon>Alphaproteobacteria</taxon>
        <taxon>Sphingomonadales</taxon>
        <taxon>Sphingomonadaceae</taxon>
        <taxon>Sphingomonas</taxon>
    </lineage>
</organism>
<proteinExistence type="predicted"/>
<dbReference type="EMBL" id="JBHUFC010000003">
    <property type="protein sequence ID" value="MFD1788279.1"/>
    <property type="molecule type" value="Genomic_DNA"/>
</dbReference>
<sequence length="191" mass="20407">MPRSGHTGRTRRRCRPGVIYRLVSRAVLMPLAPTDASSRLGLDGGAHGMLVPPYDFSACSFLPIACRLGSTGIAWLVRLDFCPSGGGSIKVRITLGPLRSVDFLDPGALLDRSALAMVAAVPTGVTDRDRDAGTLLADWPEEAFAVCKLPENQGRQYPAAEGILPRMRSLSRTSQISCYDRPASPAVARSA</sequence>
<accession>A0ABW4NFJ8</accession>
<dbReference type="RefSeq" id="WP_380940664.1">
    <property type="nucleotide sequence ID" value="NZ_JBHUFC010000003.1"/>
</dbReference>
<evidence type="ECO:0000313" key="3">
    <source>
        <dbReference type="Proteomes" id="UP001597283"/>
    </source>
</evidence>
<gene>
    <name evidence="2" type="ORF">ACFSC3_11915</name>
</gene>
<evidence type="ECO:0000259" key="1">
    <source>
        <dbReference type="Pfam" id="PF01137"/>
    </source>
</evidence>
<dbReference type="InterPro" id="IPR023797">
    <property type="entry name" value="RNA3'_phos_cyclase_dom"/>
</dbReference>
<dbReference type="Pfam" id="PF01137">
    <property type="entry name" value="RTC"/>
    <property type="match status" value="1"/>
</dbReference>
<dbReference type="Proteomes" id="UP001597283">
    <property type="component" value="Unassembled WGS sequence"/>
</dbReference>
<evidence type="ECO:0000313" key="2">
    <source>
        <dbReference type="EMBL" id="MFD1788279.1"/>
    </source>
</evidence>
<reference evidence="3" key="1">
    <citation type="journal article" date="2019" name="Int. J. Syst. Evol. Microbiol.">
        <title>The Global Catalogue of Microorganisms (GCM) 10K type strain sequencing project: providing services to taxonomists for standard genome sequencing and annotation.</title>
        <authorList>
            <consortium name="The Broad Institute Genomics Platform"/>
            <consortium name="The Broad Institute Genome Sequencing Center for Infectious Disease"/>
            <person name="Wu L."/>
            <person name="Ma J."/>
        </authorList>
    </citation>
    <scope>NUCLEOTIDE SEQUENCE [LARGE SCALE GENOMIC DNA]</scope>
    <source>
        <strain evidence="3">Q85</strain>
    </source>
</reference>
<dbReference type="Gene3D" id="3.65.10.20">
    <property type="entry name" value="RNA 3'-terminal phosphate cyclase domain"/>
    <property type="match status" value="1"/>
</dbReference>
<dbReference type="InterPro" id="IPR037136">
    <property type="entry name" value="RNA3'_phos_cyclase_dom_sf"/>
</dbReference>
<comment type="caution">
    <text evidence="2">The sequence shown here is derived from an EMBL/GenBank/DDBJ whole genome shotgun (WGS) entry which is preliminary data.</text>
</comment>
<feature type="domain" description="RNA 3'-terminal phosphate cyclase" evidence="1">
    <location>
        <begin position="22"/>
        <end position="108"/>
    </location>
</feature>
<name>A0ABW4NFJ8_9SPHN</name>